<organism evidence="3 4">
    <name type="scientific">Alsobacter soli</name>
    <dbReference type="NCBI Taxonomy" id="2109933"/>
    <lineage>
        <taxon>Bacteria</taxon>
        <taxon>Pseudomonadati</taxon>
        <taxon>Pseudomonadota</taxon>
        <taxon>Alphaproteobacteria</taxon>
        <taxon>Hyphomicrobiales</taxon>
        <taxon>Alsobacteraceae</taxon>
        <taxon>Alsobacter</taxon>
    </lineage>
</organism>
<dbReference type="InterPro" id="IPR013691">
    <property type="entry name" value="MeTrfase_14"/>
</dbReference>
<feature type="domain" description="C-methyltransferase" evidence="2">
    <location>
        <begin position="261"/>
        <end position="419"/>
    </location>
</feature>
<keyword evidence="3" id="KW-0489">Methyltransferase</keyword>
<dbReference type="Gene3D" id="3.40.50.150">
    <property type="entry name" value="Vaccinia Virus protein VP39"/>
    <property type="match status" value="1"/>
</dbReference>
<name>A0A2T1HQS8_9HYPH</name>
<reference evidence="4" key="1">
    <citation type="submission" date="2018-03" db="EMBL/GenBank/DDBJ databases">
        <authorList>
            <person name="Sun L."/>
            <person name="Liu H."/>
            <person name="Chen W."/>
            <person name="Huang K."/>
            <person name="Liu W."/>
            <person name="Gao X."/>
        </authorList>
    </citation>
    <scope>NUCLEOTIDE SEQUENCE [LARGE SCALE GENOMIC DNA]</scope>
    <source>
        <strain evidence="4">SH9</strain>
    </source>
</reference>
<dbReference type="OrthoDB" id="9815644at2"/>
<dbReference type="Pfam" id="PF08421">
    <property type="entry name" value="Methyltransf_13"/>
    <property type="match status" value="1"/>
</dbReference>
<dbReference type="EMBL" id="PVZS01000018">
    <property type="protein sequence ID" value="PSC03987.1"/>
    <property type="molecule type" value="Genomic_DNA"/>
</dbReference>
<dbReference type="InterPro" id="IPR013630">
    <property type="entry name" value="Methyltransf_Zn-bd_dom_put"/>
</dbReference>
<dbReference type="SUPFAM" id="SSF53335">
    <property type="entry name" value="S-adenosyl-L-methionine-dependent methyltransferases"/>
    <property type="match status" value="1"/>
</dbReference>
<dbReference type="PANTHER" id="PTHR43861:SF5">
    <property type="entry name" value="BLL5978 PROTEIN"/>
    <property type="match status" value="1"/>
</dbReference>
<evidence type="ECO:0000259" key="2">
    <source>
        <dbReference type="Pfam" id="PF08484"/>
    </source>
</evidence>
<dbReference type="PANTHER" id="PTHR43861">
    <property type="entry name" value="TRANS-ACONITATE 2-METHYLTRANSFERASE-RELATED"/>
    <property type="match status" value="1"/>
</dbReference>
<dbReference type="GO" id="GO:0008168">
    <property type="term" value="F:methyltransferase activity"/>
    <property type="evidence" value="ECO:0007669"/>
    <property type="project" value="UniProtKB-KW"/>
</dbReference>
<evidence type="ECO:0000259" key="1">
    <source>
        <dbReference type="Pfam" id="PF08421"/>
    </source>
</evidence>
<dbReference type="Gene3D" id="6.20.50.110">
    <property type="entry name" value="Methyltransferase, zinc-binding domain"/>
    <property type="match status" value="1"/>
</dbReference>
<accession>A0A2T1HQS8</accession>
<gene>
    <name evidence="3" type="ORF">SLNSH_16270</name>
</gene>
<sequence>MSTAGSLANVRLQDKSQQSACRLCGKGLHYGFVDLGMSPLCESFLEAAQVDAMEPYFPLNVLVCDDCFLVQLKEYVAPEHIFTEYAYFSSYSTSWVAHAKRYCESIKDRLGLGPQSLAVELASNDGYLLQHFLPLGVPVLGIEPAANVAKVAVEKGVPTVVDFFGVRLAKQLVAEGRQADLIAGNNVLAQVPDLNDFVGGMKLLLKPEGVVTLEFPHLQRLMEGNQFDTIYHEHFSYFSLITVERMASRHGLKLIDVEELPTHGGSLRVYLAHEGSARPTGPRVFELLAREQRLGFRRIETYAAFSEQVKRTKRRLLSFLIAAKDEGKTIVGYGAPGKGNTLLNYCGIGVDFLDFTVDRNPYKHGRFTPGMHIPIRPVEALAAARPDYVLVLPWNLKDEIVQQMRHIGDWGGKFVIPIPEVEVIDPRAL</sequence>
<keyword evidence="4" id="KW-1185">Reference proteome</keyword>
<dbReference type="InterPro" id="IPR029063">
    <property type="entry name" value="SAM-dependent_MTases_sf"/>
</dbReference>
<feature type="domain" description="Methyltransferase putative zinc binding" evidence="1">
    <location>
        <begin position="21"/>
        <end position="82"/>
    </location>
</feature>
<protein>
    <submittedName>
        <fullName evidence="3">SAM-dependent methyltransferase</fullName>
    </submittedName>
</protein>
<proteinExistence type="predicted"/>
<comment type="caution">
    <text evidence="3">The sequence shown here is derived from an EMBL/GenBank/DDBJ whole genome shotgun (WGS) entry which is preliminary data.</text>
</comment>
<dbReference type="Proteomes" id="UP000239772">
    <property type="component" value="Unassembled WGS sequence"/>
</dbReference>
<keyword evidence="3" id="KW-0808">Transferase</keyword>
<dbReference type="Gene3D" id="6.10.250.3100">
    <property type="match status" value="1"/>
</dbReference>
<dbReference type="CDD" id="cd02440">
    <property type="entry name" value="AdoMet_MTases"/>
    <property type="match status" value="1"/>
</dbReference>
<dbReference type="Pfam" id="PF08484">
    <property type="entry name" value="Methyltransf_14"/>
    <property type="match status" value="1"/>
</dbReference>
<dbReference type="AlphaFoldDB" id="A0A2T1HQS8"/>
<dbReference type="Pfam" id="PF13489">
    <property type="entry name" value="Methyltransf_23"/>
    <property type="match status" value="1"/>
</dbReference>
<dbReference type="Gene3D" id="3.40.50.720">
    <property type="entry name" value="NAD(P)-binding Rossmann-like Domain"/>
    <property type="match status" value="1"/>
</dbReference>
<dbReference type="RefSeq" id="WP_106338067.1">
    <property type="nucleotide sequence ID" value="NZ_PVZS01000018.1"/>
</dbReference>
<dbReference type="InterPro" id="IPR038576">
    <property type="entry name" value="Methyltransf_Zn-bd_dom_put_sf"/>
</dbReference>
<evidence type="ECO:0000313" key="3">
    <source>
        <dbReference type="EMBL" id="PSC03987.1"/>
    </source>
</evidence>
<dbReference type="GO" id="GO:0032259">
    <property type="term" value="P:methylation"/>
    <property type="evidence" value="ECO:0007669"/>
    <property type="project" value="UniProtKB-KW"/>
</dbReference>
<evidence type="ECO:0000313" key="4">
    <source>
        <dbReference type="Proteomes" id="UP000239772"/>
    </source>
</evidence>